<feature type="transmembrane region" description="Helical" evidence="7">
    <location>
        <begin position="12"/>
        <end position="30"/>
    </location>
</feature>
<keyword evidence="5 7" id="KW-1133">Transmembrane helix</keyword>
<dbReference type="EMBL" id="LAZR01000521">
    <property type="protein sequence ID" value="KKN65554.1"/>
    <property type="molecule type" value="Genomic_DNA"/>
</dbReference>
<sequence>MSKSIKQRVFYSANWVIFGQLFSQVMRLGSNLILTRLLVPEMFGVMSIVAVIMVGIGMFSNVGLLQSIVQSKRGEDTDYLNTAWTIQIIRGFVIFFLALMISGGVFYLGRAGYLDSQSVYGDTQLPFILGVVSLSAIISGFNSTYIFVLNRKLMMAKLVQIDLFSQLVGLIVMLFWAWFQRDIWALVFGGIISSIVKMLLSHVMDVGGKCRFQWDSTSVHEIFHFGKWIFLSSILGFMLNQGDRLILGGLISPELLGIYTIAFFLANSLKDIILKLLMSILFPFLSDTIRNNPNQVKSIYYNLRFKIDLVTMPVAGFLFSFGTVIVEFLYDSRYQPAGQMLEILSLSLISVGFMLADQLFMSYGKPKYASISASLMVLTLYISVPIAYVYYGLDGAILAIAINPVLKIVISMIIMKRKYFFNFYREIMMLPLIPVGYFVGQQLKLIFL</sequence>
<dbReference type="AlphaFoldDB" id="A0A0F9SET3"/>
<feature type="transmembrane region" description="Helical" evidence="7">
    <location>
        <begin position="427"/>
        <end position="447"/>
    </location>
</feature>
<feature type="transmembrane region" description="Helical" evidence="7">
    <location>
        <begin position="309"/>
        <end position="330"/>
    </location>
</feature>
<keyword evidence="4 7" id="KW-0812">Transmembrane</keyword>
<feature type="transmembrane region" description="Helical" evidence="7">
    <location>
        <begin position="368"/>
        <end position="390"/>
    </location>
</feature>
<dbReference type="PANTHER" id="PTHR30250">
    <property type="entry name" value="PST FAMILY PREDICTED COLANIC ACID TRANSPORTER"/>
    <property type="match status" value="1"/>
</dbReference>
<organism evidence="8">
    <name type="scientific">marine sediment metagenome</name>
    <dbReference type="NCBI Taxonomy" id="412755"/>
    <lineage>
        <taxon>unclassified sequences</taxon>
        <taxon>metagenomes</taxon>
        <taxon>ecological metagenomes</taxon>
    </lineage>
</organism>
<evidence type="ECO:0000313" key="8">
    <source>
        <dbReference type="EMBL" id="KKN65554.1"/>
    </source>
</evidence>
<feature type="transmembrane region" description="Helical" evidence="7">
    <location>
        <begin position="127"/>
        <end position="149"/>
    </location>
</feature>
<dbReference type="GO" id="GO:0005886">
    <property type="term" value="C:plasma membrane"/>
    <property type="evidence" value="ECO:0007669"/>
    <property type="project" value="UniProtKB-SubCell"/>
</dbReference>
<evidence type="ECO:0008006" key="9">
    <source>
        <dbReference type="Google" id="ProtNLM"/>
    </source>
</evidence>
<feature type="transmembrane region" description="Helical" evidence="7">
    <location>
        <begin position="396"/>
        <end position="415"/>
    </location>
</feature>
<reference evidence="8" key="1">
    <citation type="journal article" date="2015" name="Nature">
        <title>Complex archaea that bridge the gap between prokaryotes and eukaryotes.</title>
        <authorList>
            <person name="Spang A."/>
            <person name="Saw J.H."/>
            <person name="Jorgensen S.L."/>
            <person name="Zaremba-Niedzwiedzka K."/>
            <person name="Martijn J."/>
            <person name="Lind A.E."/>
            <person name="van Eijk R."/>
            <person name="Schleper C."/>
            <person name="Guy L."/>
            <person name="Ettema T.J."/>
        </authorList>
    </citation>
    <scope>NUCLEOTIDE SEQUENCE</scope>
</reference>
<dbReference type="PANTHER" id="PTHR30250:SF10">
    <property type="entry name" value="LIPOPOLYSACCHARIDE BIOSYNTHESIS PROTEIN WZXC"/>
    <property type="match status" value="1"/>
</dbReference>
<accession>A0A0F9SET3</accession>
<feature type="transmembrane region" description="Helical" evidence="7">
    <location>
        <begin position="86"/>
        <end position="107"/>
    </location>
</feature>
<protein>
    <recommendedName>
        <fullName evidence="9">Polysaccharide biosynthesis protein C-terminal domain-containing protein</fullName>
    </recommendedName>
</protein>
<evidence type="ECO:0000256" key="5">
    <source>
        <dbReference type="ARBA" id="ARBA00022989"/>
    </source>
</evidence>
<evidence type="ECO:0000256" key="3">
    <source>
        <dbReference type="ARBA" id="ARBA00022475"/>
    </source>
</evidence>
<name>A0A0F9SET3_9ZZZZ</name>
<evidence type="ECO:0000256" key="1">
    <source>
        <dbReference type="ARBA" id="ARBA00004651"/>
    </source>
</evidence>
<proteinExistence type="inferred from homology"/>
<feature type="transmembrane region" description="Helical" evidence="7">
    <location>
        <begin position="185"/>
        <end position="204"/>
    </location>
</feature>
<evidence type="ECO:0000256" key="2">
    <source>
        <dbReference type="ARBA" id="ARBA00007430"/>
    </source>
</evidence>
<gene>
    <name evidence="8" type="ORF">LCGC14_0480270</name>
</gene>
<evidence type="ECO:0000256" key="7">
    <source>
        <dbReference type="SAM" id="Phobius"/>
    </source>
</evidence>
<evidence type="ECO:0000256" key="6">
    <source>
        <dbReference type="ARBA" id="ARBA00023136"/>
    </source>
</evidence>
<evidence type="ECO:0000256" key="4">
    <source>
        <dbReference type="ARBA" id="ARBA00022692"/>
    </source>
</evidence>
<keyword evidence="3" id="KW-1003">Cell membrane</keyword>
<feature type="transmembrane region" description="Helical" evidence="7">
    <location>
        <begin position="42"/>
        <end position="65"/>
    </location>
</feature>
<feature type="transmembrane region" description="Helical" evidence="7">
    <location>
        <begin position="245"/>
        <end position="266"/>
    </location>
</feature>
<feature type="transmembrane region" description="Helical" evidence="7">
    <location>
        <begin position="336"/>
        <end position="356"/>
    </location>
</feature>
<dbReference type="InterPro" id="IPR050833">
    <property type="entry name" value="Poly_Biosynth_Transport"/>
</dbReference>
<comment type="caution">
    <text evidence="8">The sequence shown here is derived from an EMBL/GenBank/DDBJ whole genome shotgun (WGS) entry which is preliminary data.</text>
</comment>
<comment type="similarity">
    <text evidence="2">Belongs to the polysaccharide synthase family.</text>
</comment>
<keyword evidence="6 7" id="KW-0472">Membrane</keyword>
<comment type="subcellular location">
    <subcellularLocation>
        <location evidence="1">Cell membrane</location>
        <topology evidence="1">Multi-pass membrane protein</topology>
    </subcellularLocation>
</comment>
<dbReference type="Pfam" id="PF13440">
    <property type="entry name" value="Polysacc_synt_3"/>
    <property type="match status" value="1"/>
</dbReference>
<feature type="transmembrane region" description="Helical" evidence="7">
    <location>
        <begin position="161"/>
        <end position="179"/>
    </location>
</feature>